<dbReference type="RefSeq" id="WP_341744719.1">
    <property type="nucleotide sequence ID" value="NZ_CP151407.1"/>
</dbReference>
<keyword evidence="1" id="KW-0614">Plasmid</keyword>
<gene>
    <name evidence="1" type="ORF">AADV58_18400</name>
</gene>
<keyword evidence="2" id="KW-1185">Reference proteome</keyword>
<dbReference type="SUPFAM" id="SSF53335">
    <property type="entry name" value="S-adenosyl-L-methionine-dependent methyltransferases"/>
    <property type="match status" value="1"/>
</dbReference>
<reference evidence="1 2" key="1">
    <citation type="submission" date="2024-04" db="EMBL/GenBank/DDBJ databases">
        <title>Dissimilatory iodate-reducing microorganisms contribute to the enrichment of iodine in groundwater.</title>
        <authorList>
            <person name="Jiang Z."/>
        </authorList>
    </citation>
    <scope>NUCLEOTIDE SEQUENCE [LARGE SCALE GENOMIC DNA]</scope>
    <source>
        <strain evidence="1 2">NCP973</strain>
        <plasmid evidence="1 2">unnamed1</plasmid>
    </source>
</reference>
<evidence type="ECO:0008006" key="3">
    <source>
        <dbReference type="Google" id="ProtNLM"/>
    </source>
</evidence>
<dbReference type="InterPro" id="IPR029063">
    <property type="entry name" value="SAM-dependent_MTases_sf"/>
</dbReference>
<sequence>MLLEKVSLPQAAIGPWRIESFTTNQHDIHSLLRGRGVPIGQTYTRLMRGNTVVMSDTPAEMRDHLPAYFAAQGSCLINGLGLGMLLKSILKKPEVTDITVIELSKEVIDLVAPHYTDPRIQIIHASAFDYQPPKGKQYGMVWHDIWDYICEDNLPEMHTLHRKYGRRATWQGSWCRAQCEQQRDRWPSRLR</sequence>
<geneLocation type="plasmid" evidence="1 2">
    <name>unnamed1</name>
</geneLocation>
<evidence type="ECO:0000313" key="1">
    <source>
        <dbReference type="EMBL" id="WZJ23380.1"/>
    </source>
</evidence>
<proteinExistence type="predicted"/>
<evidence type="ECO:0000313" key="2">
    <source>
        <dbReference type="Proteomes" id="UP001479520"/>
    </source>
</evidence>
<protein>
    <recommendedName>
        <fullName evidence="3">PABS domain-containing protein</fullName>
    </recommendedName>
</protein>
<name>A0ABZ2XL76_9RHOO</name>
<dbReference type="Gene3D" id="3.40.50.150">
    <property type="entry name" value="Vaccinia Virus protein VP39"/>
    <property type="match status" value="1"/>
</dbReference>
<dbReference type="Proteomes" id="UP001479520">
    <property type="component" value="Plasmid unnamed1"/>
</dbReference>
<dbReference type="EMBL" id="CP151407">
    <property type="protein sequence ID" value="WZJ23380.1"/>
    <property type="molecule type" value="Genomic_DNA"/>
</dbReference>
<organism evidence="1 2">
    <name type="scientific">Azonexus hydrophilus</name>
    <dbReference type="NCBI Taxonomy" id="418702"/>
    <lineage>
        <taxon>Bacteria</taxon>
        <taxon>Pseudomonadati</taxon>
        <taxon>Pseudomonadota</taxon>
        <taxon>Betaproteobacteria</taxon>
        <taxon>Rhodocyclales</taxon>
        <taxon>Azonexaceae</taxon>
        <taxon>Azonexus</taxon>
    </lineage>
</organism>
<accession>A0ABZ2XL76</accession>